<accession>X1DCA8</accession>
<name>X1DCA8_9ZZZZ</name>
<protein>
    <submittedName>
        <fullName evidence="1">Uncharacterized protein</fullName>
    </submittedName>
</protein>
<gene>
    <name evidence="1" type="ORF">S01H4_47871</name>
</gene>
<evidence type="ECO:0000313" key="1">
    <source>
        <dbReference type="EMBL" id="GAH02694.1"/>
    </source>
</evidence>
<comment type="caution">
    <text evidence="1">The sequence shown here is derived from an EMBL/GenBank/DDBJ whole genome shotgun (WGS) entry which is preliminary data.</text>
</comment>
<organism evidence="1">
    <name type="scientific">marine sediment metagenome</name>
    <dbReference type="NCBI Taxonomy" id="412755"/>
    <lineage>
        <taxon>unclassified sequences</taxon>
        <taxon>metagenomes</taxon>
        <taxon>ecological metagenomes</taxon>
    </lineage>
</organism>
<sequence>MNNLKDYYRSYEESSSIHSKNIMEHGPEVPFGYPNPLPEQLDRIDFISYNSEGLILDIGCDSGYILDLCGGGVGID</sequence>
<feature type="non-terminal residue" evidence="1">
    <location>
        <position position="76"/>
    </location>
</feature>
<dbReference type="AlphaFoldDB" id="X1DCA8"/>
<proteinExistence type="predicted"/>
<reference evidence="1" key="1">
    <citation type="journal article" date="2014" name="Front. Microbiol.">
        <title>High frequency of phylogenetically diverse reductive dehalogenase-homologous genes in deep subseafloor sedimentary metagenomes.</title>
        <authorList>
            <person name="Kawai M."/>
            <person name="Futagami T."/>
            <person name="Toyoda A."/>
            <person name="Takaki Y."/>
            <person name="Nishi S."/>
            <person name="Hori S."/>
            <person name="Arai W."/>
            <person name="Tsubouchi T."/>
            <person name="Morono Y."/>
            <person name="Uchiyama I."/>
            <person name="Ito T."/>
            <person name="Fujiyama A."/>
            <person name="Inagaki F."/>
            <person name="Takami H."/>
        </authorList>
    </citation>
    <scope>NUCLEOTIDE SEQUENCE</scope>
    <source>
        <strain evidence="1">Expedition CK06-06</strain>
    </source>
</reference>
<dbReference type="EMBL" id="BART01026924">
    <property type="protein sequence ID" value="GAH02694.1"/>
    <property type="molecule type" value="Genomic_DNA"/>
</dbReference>